<feature type="chain" id="PRO_5038393276" evidence="1">
    <location>
        <begin position="22"/>
        <end position="333"/>
    </location>
</feature>
<dbReference type="GO" id="GO:0022857">
    <property type="term" value="F:transmembrane transporter activity"/>
    <property type="evidence" value="ECO:0007669"/>
    <property type="project" value="InterPro"/>
</dbReference>
<name>A0A6A8DMA7_9BACI</name>
<dbReference type="OrthoDB" id="9801163at2"/>
<dbReference type="GO" id="GO:0043190">
    <property type="term" value="C:ATP-binding cassette (ABC) transporter complex"/>
    <property type="evidence" value="ECO:0007669"/>
    <property type="project" value="InterPro"/>
</dbReference>
<organism evidence="3 4">
    <name type="scientific">Aquibacillus halophilus</name>
    <dbReference type="NCBI Taxonomy" id="930132"/>
    <lineage>
        <taxon>Bacteria</taxon>
        <taxon>Bacillati</taxon>
        <taxon>Bacillota</taxon>
        <taxon>Bacilli</taxon>
        <taxon>Bacillales</taxon>
        <taxon>Bacillaceae</taxon>
        <taxon>Aquibacillus</taxon>
    </lineage>
</organism>
<dbReference type="AlphaFoldDB" id="A0A6A8DMA7"/>
<accession>A0A6A8DMA7</accession>
<dbReference type="Gene3D" id="3.40.190.10">
    <property type="entry name" value="Periplasmic binding protein-like II"/>
    <property type="match status" value="1"/>
</dbReference>
<gene>
    <name evidence="3" type="ORF">GH741_20055</name>
</gene>
<dbReference type="EMBL" id="WJNG01000021">
    <property type="protein sequence ID" value="MRH44941.1"/>
    <property type="molecule type" value="Genomic_DNA"/>
</dbReference>
<feature type="domain" description="ABC-type glycine betaine transport system substrate-binding" evidence="2">
    <location>
        <begin position="32"/>
        <end position="310"/>
    </location>
</feature>
<protein>
    <submittedName>
        <fullName evidence="3">ABC transporter substrate-binding protein</fullName>
    </submittedName>
</protein>
<dbReference type="Gene3D" id="3.40.190.100">
    <property type="entry name" value="Glycine betaine-binding periplasmic protein, domain 2"/>
    <property type="match status" value="1"/>
</dbReference>
<sequence length="333" mass="37493">MKKVYLLLVISLIVLVGCGNTENVSEDKTIETIVFGDAQWDSFAFHNSVASTIVEHGYGYDTEVISGSTAATFQGLREGDINVYMELWVDNLQEIYDEGTEAGDIETVSINYDDNEQGLYVPTYVIEGDSERGIEPMAPDLRSIEDLKDYPELFQDAEDSSKGRIIGGPTGWVVSEQMETKIETYGLDEMYNYFYPGSEAGLITSLADAYESGEAWVGYYWSPTGITAKYDLTLLEEPEYDKEIFQKNYGTAFPPVDVVIAVHKDLPDQAPEVVEFLSNYQTSNALTEDALRYIVENDASPEEAAHWWMGEHEDVWINWVPEDVAEKVMNFLK</sequence>
<evidence type="ECO:0000259" key="2">
    <source>
        <dbReference type="Pfam" id="PF04069"/>
    </source>
</evidence>
<dbReference type="Pfam" id="PF04069">
    <property type="entry name" value="OpuAC"/>
    <property type="match status" value="1"/>
</dbReference>
<dbReference type="CDD" id="cd13641">
    <property type="entry name" value="PBP2_HisX_like"/>
    <property type="match status" value="1"/>
</dbReference>
<dbReference type="PROSITE" id="PS51257">
    <property type="entry name" value="PROKAR_LIPOPROTEIN"/>
    <property type="match status" value="1"/>
</dbReference>
<dbReference type="RefSeq" id="WP_153738540.1">
    <property type="nucleotide sequence ID" value="NZ_WJNG01000021.1"/>
</dbReference>
<keyword evidence="1" id="KW-0732">Signal</keyword>
<dbReference type="InterPro" id="IPR007210">
    <property type="entry name" value="ABC_Gly_betaine_transp_sub-bd"/>
</dbReference>
<evidence type="ECO:0000256" key="1">
    <source>
        <dbReference type="SAM" id="SignalP"/>
    </source>
</evidence>
<dbReference type="Proteomes" id="UP000799092">
    <property type="component" value="Unassembled WGS sequence"/>
</dbReference>
<keyword evidence="4" id="KW-1185">Reference proteome</keyword>
<dbReference type="SUPFAM" id="SSF53850">
    <property type="entry name" value="Periplasmic binding protein-like II"/>
    <property type="match status" value="1"/>
</dbReference>
<comment type="caution">
    <text evidence="3">The sequence shown here is derived from an EMBL/GenBank/DDBJ whole genome shotgun (WGS) entry which is preliminary data.</text>
</comment>
<reference evidence="3" key="1">
    <citation type="submission" date="2019-11" db="EMBL/GenBank/DDBJ databases">
        <authorList>
            <person name="Li J."/>
        </authorList>
    </citation>
    <scope>NUCLEOTIDE SEQUENCE</scope>
    <source>
        <strain evidence="3">B6B</strain>
    </source>
</reference>
<evidence type="ECO:0000313" key="3">
    <source>
        <dbReference type="EMBL" id="MRH44941.1"/>
    </source>
</evidence>
<proteinExistence type="predicted"/>
<feature type="signal peptide" evidence="1">
    <location>
        <begin position="1"/>
        <end position="21"/>
    </location>
</feature>
<evidence type="ECO:0000313" key="4">
    <source>
        <dbReference type="Proteomes" id="UP000799092"/>
    </source>
</evidence>